<evidence type="ECO:0000313" key="2">
    <source>
        <dbReference type="EMBL" id="MPC48821.1"/>
    </source>
</evidence>
<dbReference type="AlphaFoldDB" id="A0A5B7FMU8"/>
<reference evidence="2 3" key="1">
    <citation type="submission" date="2019-05" db="EMBL/GenBank/DDBJ databases">
        <title>Another draft genome of Portunus trituberculatus and its Hox gene families provides insights of decapod evolution.</title>
        <authorList>
            <person name="Jeong J.-H."/>
            <person name="Song I."/>
            <person name="Kim S."/>
            <person name="Choi T."/>
            <person name="Kim D."/>
            <person name="Ryu S."/>
            <person name="Kim W."/>
        </authorList>
    </citation>
    <scope>NUCLEOTIDE SEQUENCE [LARGE SCALE GENOMIC DNA]</scope>
    <source>
        <tissue evidence="2">Muscle</tissue>
    </source>
</reference>
<name>A0A5B7FMU8_PORTR</name>
<comment type="caution">
    <text evidence="2">The sequence shown here is derived from an EMBL/GenBank/DDBJ whole genome shotgun (WGS) entry which is preliminary data.</text>
</comment>
<proteinExistence type="predicted"/>
<dbReference type="Proteomes" id="UP000324222">
    <property type="component" value="Unassembled WGS sequence"/>
</dbReference>
<gene>
    <name evidence="2" type="ORF">E2C01_042605</name>
</gene>
<protein>
    <submittedName>
        <fullName evidence="2">Uncharacterized protein</fullName>
    </submittedName>
</protein>
<sequence length="60" mass="7037">MAPKRLIRDENRNLAVWEAEASIASLQQEVKDFQTQHQQEVSREVSKAKEQWEAKLTENL</sequence>
<evidence type="ECO:0000313" key="3">
    <source>
        <dbReference type="Proteomes" id="UP000324222"/>
    </source>
</evidence>
<dbReference type="EMBL" id="VSRR010008493">
    <property type="protein sequence ID" value="MPC48821.1"/>
    <property type="molecule type" value="Genomic_DNA"/>
</dbReference>
<evidence type="ECO:0000256" key="1">
    <source>
        <dbReference type="SAM" id="Coils"/>
    </source>
</evidence>
<organism evidence="2 3">
    <name type="scientific">Portunus trituberculatus</name>
    <name type="common">Swimming crab</name>
    <name type="synonym">Neptunus trituberculatus</name>
    <dbReference type="NCBI Taxonomy" id="210409"/>
    <lineage>
        <taxon>Eukaryota</taxon>
        <taxon>Metazoa</taxon>
        <taxon>Ecdysozoa</taxon>
        <taxon>Arthropoda</taxon>
        <taxon>Crustacea</taxon>
        <taxon>Multicrustacea</taxon>
        <taxon>Malacostraca</taxon>
        <taxon>Eumalacostraca</taxon>
        <taxon>Eucarida</taxon>
        <taxon>Decapoda</taxon>
        <taxon>Pleocyemata</taxon>
        <taxon>Brachyura</taxon>
        <taxon>Eubrachyura</taxon>
        <taxon>Portunoidea</taxon>
        <taxon>Portunidae</taxon>
        <taxon>Portuninae</taxon>
        <taxon>Portunus</taxon>
    </lineage>
</organism>
<keyword evidence="1" id="KW-0175">Coiled coil</keyword>
<feature type="coiled-coil region" evidence="1">
    <location>
        <begin position="16"/>
        <end position="43"/>
    </location>
</feature>
<keyword evidence="3" id="KW-1185">Reference proteome</keyword>
<accession>A0A5B7FMU8</accession>